<keyword evidence="4" id="KW-0804">Transcription</keyword>
<keyword evidence="3" id="KW-0238">DNA-binding</keyword>
<protein>
    <submittedName>
        <fullName evidence="7">LysR family transcriptional regulator</fullName>
    </submittedName>
</protein>
<comment type="similarity">
    <text evidence="1">Belongs to the LysR transcriptional regulatory family.</text>
</comment>
<evidence type="ECO:0000256" key="3">
    <source>
        <dbReference type="ARBA" id="ARBA00023125"/>
    </source>
</evidence>
<feature type="domain" description="HTH lysR-type" evidence="6">
    <location>
        <begin position="9"/>
        <end position="60"/>
    </location>
</feature>
<dbReference type="SUPFAM" id="SSF53850">
    <property type="entry name" value="Periplasmic binding protein-like II"/>
    <property type="match status" value="2"/>
</dbReference>
<feature type="region of interest" description="Disordered" evidence="5">
    <location>
        <begin position="215"/>
        <end position="241"/>
    </location>
</feature>
<comment type="caution">
    <text evidence="7">The sequence shown here is derived from an EMBL/GenBank/DDBJ whole genome shotgun (WGS) entry which is preliminary data.</text>
</comment>
<evidence type="ECO:0000313" key="7">
    <source>
        <dbReference type="EMBL" id="RGS36014.1"/>
    </source>
</evidence>
<evidence type="ECO:0000259" key="6">
    <source>
        <dbReference type="PROSITE" id="PS50931"/>
    </source>
</evidence>
<dbReference type="Pfam" id="PF03466">
    <property type="entry name" value="LysR_substrate"/>
    <property type="match status" value="2"/>
</dbReference>
<dbReference type="Proteomes" id="UP000283295">
    <property type="component" value="Unassembled WGS sequence"/>
</dbReference>
<dbReference type="SUPFAM" id="SSF46785">
    <property type="entry name" value="Winged helix' DNA-binding domain"/>
    <property type="match status" value="1"/>
</dbReference>
<evidence type="ECO:0000256" key="1">
    <source>
        <dbReference type="ARBA" id="ARBA00009437"/>
    </source>
</evidence>
<dbReference type="PANTHER" id="PTHR30126:SF64">
    <property type="entry name" value="HTH-TYPE TRANSCRIPTIONAL REGULATOR CITR"/>
    <property type="match status" value="1"/>
</dbReference>
<evidence type="ECO:0000256" key="4">
    <source>
        <dbReference type="ARBA" id="ARBA00023163"/>
    </source>
</evidence>
<evidence type="ECO:0000313" key="8">
    <source>
        <dbReference type="Proteomes" id="UP000283295"/>
    </source>
</evidence>
<dbReference type="OrthoDB" id="9778774at2"/>
<proteinExistence type="inferred from homology"/>
<feature type="compositionally biased region" description="Basic and acidic residues" evidence="5">
    <location>
        <begin position="223"/>
        <end position="233"/>
    </location>
</feature>
<dbReference type="GO" id="GO:0003700">
    <property type="term" value="F:DNA-binding transcription factor activity"/>
    <property type="evidence" value="ECO:0007669"/>
    <property type="project" value="InterPro"/>
</dbReference>
<dbReference type="FunFam" id="1.10.10.10:FF:000001">
    <property type="entry name" value="LysR family transcriptional regulator"/>
    <property type="match status" value="1"/>
</dbReference>
<dbReference type="CDD" id="cd05466">
    <property type="entry name" value="PBP2_LTTR_substrate"/>
    <property type="match status" value="1"/>
</dbReference>
<evidence type="ECO:0000256" key="2">
    <source>
        <dbReference type="ARBA" id="ARBA00023015"/>
    </source>
</evidence>
<dbReference type="Gene3D" id="3.40.190.10">
    <property type="entry name" value="Periplasmic binding protein-like II"/>
    <property type="match status" value="1"/>
</dbReference>
<dbReference type="Pfam" id="PF00126">
    <property type="entry name" value="HTH_1"/>
    <property type="match status" value="1"/>
</dbReference>
<name>A0A3R5WM84_9FIRM</name>
<dbReference type="InterPro" id="IPR005119">
    <property type="entry name" value="LysR_subst-bd"/>
</dbReference>
<dbReference type="InterPro" id="IPR000847">
    <property type="entry name" value="LysR_HTH_N"/>
</dbReference>
<reference evidence="7 8" key="1">
    <citation type="submission" date="2018-08" db="EMBL/GenBank/DDBJ databases">
        <title>A genome reference for cultivated species of the human gut microbiota.</title>
        <authorList>
            <person name="Zou Y."/>
            <person name="Xue W."/>
            <person name="Luo G."/>
        </authorList>
    </citation>
    <scope>NUCLEOTIDE SEQUENCE [LARGE SCALE GENOMIC DNA]</scope>
    <source>
        <strain evidence="7 8">AF22-21</strain>
    </source>
</reference>
<organism evidence="7 8">
    <name type="scientific">Coprococcus eutactus</name>
    <dbReference type="NCBI Taxonomy" id="33043"/>
    <lineage>
        <taxon>Bacteria</taxon>
        <taxon>Bacillati</taxon>
        <taxon>Bacillota</taxon>
        <taxon>Clostridia</taxon>
        <taxon>Lachnospirales</taxon>
        <taxon>Lachnospiraceae</taxon>
        <taxon>Coprococcus</taxon>
    </lineage>
</organism>
<dbReference type="PANTHER" id="PTHR30126">
    <property type="entry name" value="HTH-TYPE TRANSCRIPTIONAL REGULATOR"/>
    <property type="match status" value="1"/>
</dbReference>
<keyword evidence="2" id="KW-0805">Transcription regulation</keyword>
<dbReference type="InterPro" id="IPR036390">
    <property type="entry name" value="WH_DNA-bd_sf"/>
</dbReference>
<dbReference type="PROSITE" id="PS50931">
    <property type="entry name" value="HTH_LYSR"/>
    <property type="match status" value="1"/>
</dbReference>
<dbReference type="AlphaFoldDB" id="A0A3R5WM84"/>
<dbReference type="Gene3D" id="1.10.10.10">
    <property type="entry name" value="Winged helix-like DNA-binding domain superfamily/Winged helix DNA-binding domain"/>
    <property type="match status" value="1"/>
</dbReference>
<gene>
    <name evidence="7" type="ORF">DWX94_13305</name>
</gene>
<dbReference type="GO" id="GO:0000976">
    <property type="term" value="F:transcription cis-regulatory region binding"/>
    <property type="evidence" value="ECO:0007669"/>
    <property type="project" value="TreeGrafter"/>
</dbReference>
<sequence length="365" mass="40378">MISNLNNYVIFHTVAKTGNISKAASQLYISQPAISKSISKLEAELGTALFSRSSRGVVLTEEGQVLYEYVERAFDSLNMGEENLKNYKELGIGHIRIGVSTSLCKHILLDYLKDFIRENPNIKFSIDCHSTINTIKLLRNEDIDIGLICNTELPKGIVYSPVREIHDVFVASPEYLGNFYERANEKAHYSFADDLPNNIKGNFIPLLSSGLTSVTGEDAPVPNHDKKSRDTRHSSGISASDTISDSINTDISNISTVDILENSNLMVLEEANVTRTHVDEYLRSQGISCSQVLEINNMDLLIDFAAIGMGVASVVREFAQEQLDSGDITELPLDSPIPSRTVGFAYSGVRNQSTAMRKFMEWVGV</sequence>
<dbReference type="PRINTS" id="PR00039">
    <property type="entry name" value="HTHLYSR"/>
</dbReference>
<dbReference type="Gene3D" id="3.40.190.290">
    <property type="match status" value="1"/>
</dbReference>
<accession>A0A3R5WM84</accession>
<dbReference type="InterPro" id="IPR036388">
    <property type="entry name" value="WH-like_DNA-bd_sf"/>
</dbReference>
<dbReference type="EMBL" id="QRVK01000057">
    <property type="protein sequence ID" value="RGS36014.1"/>
    <property type="molecule type" value="Genomic_DNA"/>
</dbReference>
<evidence type="ECO:0000256" key="5">
    <source>
        <dbReference type="SAM" id="MobiDB-lite"/>
    </source>
</evidence>